<accession>A0A1H1HN60</accession>
<dbReference type="InterPro" id="IPR058273">
    <property type="entry name" value="DUF7967"/>
</dbReference>
<evidence type="ECO:0000313" key="3">
    <source>
        <dbReference type="EMBL" id="SDR26930.1"/>
    </source>
</evidence>
<evidence type="ECO:0000259" key="2">
    <source>
        <dbReference type="Pfam" id="PF25921"/>
    </source>
</evidence>
<gene>
    <name evidence="3" type="ORF">SAMN04489842_2907</name>
</gene>
<dbReference type="Pfam" id="PF25921">
    <property type="entry name" value="DUF7967"/>
    <property type="match status" value="1"/>
</dbReference>
<evidence type="ECO:0000256" key="1">
    <source>
        <dbReference type="SAM" id="MobiDB-lite"/>
    </source>
</evidence>
<organism evidence="3 4">
    <name type="scientific">Natronobacterium texcoconense</name>
    <dbReference type="NCBI Taxonomy" id="1095778"/>
    <lineage>
        <taxon>Archaea</taxon>
        <taxon>Methanobacteriati</taxon>
        <taxon>Methanobacteriota</taxon>
        <taxon>Stenosarchaea group</taxon>
        <taxon>Halobacteria</taxon>
        <taxon>Halobacteriales</taxon>
        <taxon>Natrialbaceae</taxon>
        <taxon>Natronobacterium</taxon>
    </lineage>
</organism>
<reference evidence="4" key="1">
    <citation type="submission" date="2016-10" db="EMBL/GenBank/DDBJ databases">
        <authorList>
            <person name="Varghese N."/>
            <person name="Submissions S."/>
        </authorList>
    </citation>
    <scope>NUCLEOTIDE SEQUENCE [LARGE SCALE GENOMIC DNA]</scope>
    <source>
        <strain evidence="4">DSM 24767</strain>
    </source>
</reference>
<proteinExistence type="predicted"/>
<protein>
    <recommendedName>
        <fullName evidence="2">DUF7967 domain-containing protein</fullName>
    </recommendedName>
</protein>
<name>A0A1H1HN60_NATTX</name>
<dbReference type="AlphaFoldDB" id="A0A1H1HN60"/>
<sequence length="87" mass="10124">MTEKIRCWLVERDYDDKGLVTLAYATEDGEYVYRRELAASAATGSKVTAAKSIEENQLERVDDEETRERYVTEVERTSQRYDPNEPI</sequence>
<dbReference type="EMBL" id="FNLC01000003">
    <property type="protein sequence ID" value="SDR26930.1"/>
    <property type="molecule type" value="Genomic_DNA"/>
</dbReference>
<dbReference type="RefSeq" id="WP_090383226.1">
    <property type="nucleotide sequence ID" value="NZ_FNLC01000003.1"/>
</dbReference>
<evidence type="ECO:0000313" key="4">
    <source>
        <dbReference type="Proteomes" id="UP000198848"/>
    </source>
</evidence>
<keyword evidence="4" id="KW-1185">Reference proteome</keyword>
<dbReference type="OrthoDB" id="156620at2157"/>
<feature type="domain" description="DUF7967" evidence="2">
    <location>
        <begin position="1"/>
        <end position="87"/>
    </location>
</feature>
<dbReference type="Proteomes" id="UP000198848">
    <property type="component" value="Unassembled WGS sequence"/>
</dbReference>
<dbReference type="STRING" id="1095778.SAMN04489842_2907"/>
<feature type="region of interest" description="Disordered" evidence="1">
    <location>
        <begin position="57"/>
        <end position="87"/>
    </location>
</feature>